<evidence type="ECO:0000256" key="1">
    <source>
        <dbReference type="ARBA" id="ARBA00004123"/>
    </source>
</evidence>
<dbReference type="SMART" id="SM00774">
    <property type="entry name" value="WRKY"/>
    <property type="match status" value="1"/>
</dbReference>
<organism evidence="8 9">
    <name type="scientific">Cucurbita maxima</name>
    <name type="common">Pumpkin</name>
    <name type="synonym">Winter squash</name>
    <dbReference type="NCBI Taxonomy" id="3661"/>
    <lineage>
        <taxon>Eukaryota</taxon>
        <taxon>Viridiplantae</taxon>
        <taxon>Streptophyta</taxon>
        <taxon>Embryophyta</taxon>
        <taxon>Tracheophyta</taxon>
        <taxon>Spermatophyta</taxon>
        <taxon>Magnoliopsida</taxon>
        <taxon>eudicotyledons</taxon>
        <taxon>Gunneridae</taxon>
        <taxon>Pentapetalae</taxon>
        <taxon>rosids</taxon>
        <taxon>fabids</taxon>
        <taxon>Cucurbitales</taxon>
        <taxon>Cucurbitaceae</taxon>
        <taxon>Cucurbiteae</taxon>
        <taxon>Cucurbita</taxon>
    </lineage>
</organism>
<dbReference type="GO" id="GO:0005634">
    <property type="term" value="C:nucleus"/>
    <property type="evidence" value="ECO:0007669"/>
    <property type="project" value="UniProtKB-SubCell"/>
</dbReference>
<dbReference type="Pfam" id="PF03106">
    <property type="entry name" value="WRKY"/>
    <property type="match status" value="1"/>
</dbReference>
<feature type="region of interest" description="Disordered" evidence="6">
    <location>
        <begin position="170"/>
        <end position="207"/>
    </location>
</feature>
<dbReference type="GeneID" id="111498163"/>
<dbReference type="Proteomes" id="UP000504608">
    <property type="component" value="Unplaced"/>
</dbReference>
<dbReference type="Gene3D" id="2.20.25.80">
    <property type="entry name" value="WRKY domain"/>
    <property type="match status" value="1"/>
</dbReference>
<evidence type="ECO:0000256" key="2">
    <source>
        <dbReference type="ARBA" id="ARBA00023015"/>
    </source>
</evidence>
<dbReference type="PROSITE" id="PS50811">
    <property type="entry name" value="WRKY"/>
    <property type="match status" value="1"/>
</dbReference>
<sequence length="290" mass="32183">MEFVNLIQELNQGRNLAHQLRDHLHPSLSSSSSSSSSSPSSNGILLIDQILRSYENALSVLAGGSGGGDEEIPPIIAAVKHRDVSKKRKVMAKWSELVKIPSVSAIGALPDDGFSWRKYGQKDILGSKFPRGYFRCSHRFAQGCSATKLVQRSDNDPSMYEITYRGKHTCNKPLHSNTPKQEQNPPQSQQHPMPMPPKQEQEEPLQQQDVPLCLTVSSDNVDDSLRRPFCPLSPLFRSEVEDAQSPFRGSELEGLEFWCIGDGDLVSVPSSFTNISMGDLEEYCSLESFC</sequence>
<evidence type="ECO:0000256" key="4">
    <source>
        <dbReference type="ARBA" id="ARBA00023163"/>
    </source>
</evidence>
<gene>
    <name evidence="9" type="primary">LOC111498163</name>
</gene>
<dbReference type="OrthoDB" id="1888929at2759"/>
<dbReference type="KEGG" id="cmax:111498163"/>
<dbReference type="GO" id="GO:0000976">
    <property type="term" value="F:transcription cis-regulatory region binding"/>
    <property type="evidence" value="ECO:0007669"/>
    <property type="project" value="TreeGrafter"/>
</dbReference>
<dbReference type="InterPro" id="IPR003657">
    <property type="entry name" value="WRKY_dom"/>
</dbReference>
<dbReference type="PANTHER" id="PTHR32096">
    <property type="entry name" value="WRKY TRANSCRIPTION FACTOR 30-RELATED-RELATED"/>
    <property type="match status" value="1"/>
</dbReference>
<evidence type="ECO:0000313" key="9">
    <source>
        <dbReference type="RefSeq" id="XP_023005056.1"/>
    </source>
</evidence>
<evidence type="ECO:0000313" key="8">
    <source>
        <dbReference type="Proteomes" id="UP000504608"/>
    </source>
</evidence>
<dbReference type="PANTHER" id="PTHR32096:SF133">
    <property type="entry name" value="WRKY TRANSCRIPTION FACTOR 41-RELATED"/>
    <property type="match status" value="1"/>
</dbReference>
<name>A0A6J1KTV7_CUCMA</name>
<accession>A0A6J1KTV7</accession>
<evidence type="ECO:0000259" key="7">
    <source>
        <dbReference type="PROSITE" id="PS50811"/>
    </source>
</evidence>
<dbReference type="InterPro" id="IPR044810">
    <property type="entry name" value="WRKY_plant"/>
</dbReference>
<keyword evidence="4" id="KW-0804">Transcription</keyword>
<dbReference type="AlphaFoldDB" id="A0A6J1KTV7"/>
<dbReference type="RefSeq" id="XP_023005056.1">
    <property type="nucleotide sequence ID" value="XM_023149288.1"/>
</dbReference>
<protein>
    <submittedName>
        <fullName evidence="9">Probable WRKY transcription factor 53</fullName>
    </submittedName>
</protein>
<dbReference type="GO" id="GO:0003700">
    <property type="term" value="F:DNA-binding transcription factor activity"/>
    <property type="evidence" value="ECO:0007669"/>
    <property type="project" value="InterPro"/>
</dbReference>
<evidence type="ECO:0000256" key="5">
    <source>
        <dbReference type="ARBA" id="ARBA00023242"/>
    </source>
</evidence>
<evidence type="ECO:0000256" key="3">
    <source>
        <dbReference type="ARBA" id="ARBA00023125"/>
    </source>
</evidence>
<evidence type="ECO:0000256" key="6">
    <source>
        <dbReference type="SAM" id="MobiDB-lite"/>
    </source>
</evidence>
<keyword evidence="5" id="KW-0539">Nucleus</keyword>
<keyword evidence="8" id="KW-1185">Reference proteome</keyword>
<proteinExistence type="predicted"/>
<comment type="subcellular location">
    <subcellularLocation>
        <location evidence="1">Nucleus</location>
    </subcellularLocation>
</comment>
<reference evidence="9" key="1">
    <citation type="submission" date="2025-08" db="UniProtKB">
        <authorList>
            <consortium name="RefSeq"/>
        </authorList>
    </citation>
    <scope>IDENTIFICATION</scope>
    <source>
        <tissue evidence="9">Young leaves</tissue>
    </source>
</reference>
<feature type="domain" description="WRKY" evidence="7">
    <location>
        <begin position="105"/>
        <end position="173"/>
    </location>
</feature>
<keyword evidence="3" id="KW-0238">DNA-binding</keyword>
<keyword evidence="2" id="KW-0805">Transcription regulation</keyword>
<dbReference type="SUPFAM" id="SSF118290">
    <property type="entry name" value="WRKY DNA-binding domain"/>
    <property type="match status" value="1"/>
</dbReference>
<feature type="compositionally biased region" description="Low complexity" evidence="6">
    <location>
        <begin position="183"/>
        <end position="192"/>
    </location>
</feature>
<dbReference type="InterPro" id="IPR036576">
    <property type="entry name" value="WRKY_dom_sf"/>
</dbReference>